<dbReference type="EMBL" id="PQIB02000014">
    <property type="protein sequence ID" value="RLM70363.1"/>
    <property type="molecule type" value="Genomic_DNA"/>
</dbReference>
<dbReference type="PANTHER" id="PTHR45224:SF15">
    <property type="entry name" value="OS10G0563100 PROTEIN"/>
    <property type="match status" value="1"/>
</dbReference>
<dbReference type="OrthoDB" id="681184at2759"/>
<keyword evidence="3" id="KW-1185">Reference proteome</keyword>
<dbReference type="STRING" id="4540.A0A3L6Q4C9"/>
<evidence type="ECO:0000313" key="3">
    <source>
        <dbReference type="Proteomes" id="UP000275267"/>
    </source>
</evidence>
<evidence type="ECO:0000256" key="1">
    <source>
        <dbReference type="SAM" id="MobiDB-lite"/>
    </source>
</evidence>
<dbReference type="AlphaFoldDB" id="A0A3L6Q4C9"/>
<accession>A0A3L6Q4C9</accession>
<dbReference type="Proteomes" id="UP000275267">
    <property type="component" value="Unassembled WGS sequence"/>
</dbReference>
<reference evidence="3" key="1">
    <citation type="journal article" date="2019" name="Nat. Commun.">
        <title>The genome of broomcorn millet.</title>
        <authorList>
            <person name="Zou C."/>
            <person name="Miki D."/>
            <person name="Li D."/>
            <person name="Tang Q."/>
            <person name="Xiao L."/>
            <person name="Rajput S."/>
            <person name="Deng P."/>
            <person name="Jia W."/>
            <person name="Huang R."/>
            <person name="Zhang M."/>
            <person name="Sun Y."/>
            <person name="Hu J."/>
            <person name="Fu X."/>
            <person name="Schnable P.S."/>
            <person name="Li F."/>
            <person name="Zhang H."/>
            <person name="Feng B."/>
            <person name="Zhu X."/>
            <person name="Liu R."/>
            <person name="Schnable J.C."/>
            <person name="Zhu J.-K."/>
            <person name="Zhang H."/>
        </authorList>
    </citation>
    <scope>NUCLEOTIDE SEQUENCE [LARGE SCALE GENOMIC DNA]</scope>
</reference>
<evidence type="ECO:0000313" key="2">
    <source>
        <dbReference type="EMBL" id="RLM70363.1"/>
    </source>
</evidence>
<proteinExistence type="predicted"/>
<gene>
    <name evidence="2" type="ORF">C2845_PM17G07300</name>
</gene>
<dbReference type="PANTHER" id="PTHR45224">
    <property type="entry name" value="OS01G0527900 PROTEIN-RELATED"/>
    <property type="match status" value="1"/>
</dbReference>
<name>A0A3L6Q4C9_PANMI</name>
<protein>
    <recommendedName>
        <fullName evidence="4">Myb-like domain-containing protein</fullName>
    </recommendedName>
</protein>
<sequence>MGVLPTPNGHVNLDTTTYSLECQPGGFQSFLQNGLTSYPATHSNPITERASSSSKGKTVIDIDDGEEVRKEKRLSWTPDEDVRLVSAWLFHSNDPINGNGKKNDHYWGDVHADYNNTTPPNRKRKVKHLRDRFPSKN</sequence>
<comment type="caution">
    <text evidence="2">The sequence shown here is derived from an EMBL/GenBank/DDBJ whole genome shotgun (WGS) entry which is preliminary data.</text>
</comment>
<feature type="region of interest" description="Disordered" evidence="1">
    <location>
        <begin position="93"/>
        <end position="137"/>
    </location>
</feature>
<feature type="compositionally biased region" description="Basic residues" evidence="1">
    <location>
        <begin position="121"/>
        <end position="130"/>
    </location>
</feature>
<feature type="compositionally biased region" description="Basic and acidic residues" evidence="1">
    <location>
        <begin position="101"/>
        <end position="112"/>
    </location>
</feature>
<evidence type="ECO:0008006" key="4">
    <source>
        <dbReference type="Google" id="ProtNLM"/>
    </source>
</evidence>
<organism evidence="2 3">
    <name type="scientific">Panicum miliaceum</name>
    <name type="common">Proso millet</name>
    <name type="synonym">Broomcorn millet</name>
    <dbReference type="NCBI Taxonomy" id="4540"/>
    <lineage>
        <taxon>Eukaryota</taxon>
        <taxon>Viridiplantae</taxon>
        <taxon>Streptophyta</taxon>
        <taxon>Embryophyta</taxon>
        <taxon>Tracheophyta</taxon>
        <taxon>Spermatophyta</taxon>
        <taxon>Magnoliopsida</taxon>
        <taxon>Liliopsida</taxon>
        <taxon>Poales</taxon>
        <taxon>Poaceae</taxon>
        <taxon>PACMAD clade</taxon>
        <taxon>Panicoideae</taxon>
        <taxon>Panicodae</taxon>
        <taxon>Paniceae</taxon>
        <taxon>Panicinae</taxon>
        <taxon>Panicum</taxon>
        <taxon>Panicum sect. Panicum</taxon>
    </lineage>
</organism>